<protein>
    <submittedName>
        <fullName evidence="1">Tryptophan 7-halogenase</fullName>
    </submittedName>
</protein>
<sequence length="517" mass="58110">MPEKNKITKVLIVGGGTAGWLAANHLGKRFSDLDGPNIEVTLIESPNIPNIGVGEGTVPMMRETLRYLGIDEGYFVQSCDATFKQSIKFVDWLYNPKEKSHSYHHLFDYPVSHDSAFYWHKTSASSRDSFANSVSVQGVLADAGFGPRLVTQPQFQGVTSYAYHLDARKFSAVLRLNALSKFGVSHILDDVLEVTLSDNGDISTVSTSQNGELEADLFIDCTGFSARLIEKACKVPFVDKGDVLFVDSALAVQVPYEKTDDAIPCFTLSTAKEAGWIWDIGLTERRGVGYVYSSRHSSRQDAEKVLSEYLGGKVSEAEFRHIPMRIGYREKAWHRNCVAIGLSGGFVEPLEATGLLVFDVTSRMLAECIPNKLSSMPLVAERFNKRTAETWNKVIDFIKLHYVVSKRNDTEFWSDNRKEASIPDSLKQKLALWSSELPNRYDFTSTLEIFNLENYQYVLYGMDFDTDLGCSEVSKDGLDKFLSEQNKIAEFIHQAKTQLEPHRELIDKIHKFGIQKV</sequence>
<dbReference type="PANTHER" id="PTHR43747">
    <property type="entry name" value="FAD-BINDING PROTEIN"/>
    <property type="match status" value="1"/>
</dbReference>
<evidence type="ECO:0000313" key="1">
    <source>
        <dbReference type="EMBL" id="QDO85318.1"/>
    </source>
</evidence>
<dbReference type="Proteomes" id="UP000315947">
    <property type="component" value="Chromosome"/>
</dbReference>
<dbReference type="Pfam" id="PF04820">
    <property type="entry name" value="Trp_halogenase"/>
    <property type="match status" value="1"/>
</dbReference>
<name>A0ABX5X612_9GAMM</name>
<dbReference type="InterPro" id="IPR006905">
    <property type="entry name" value="Flavin_halogenase"/>
</dbReference>
<dbReference type="Gene3D" id="3.50.50.60">
    <property type="entry name" value="FAD/NAD(P)-binding domain"/>
    <property type="match status" value="1"/>
</dbReference>
<dbReference type="SUPFAM" id="SSF51905">
    <property type="entry name" value="FAD/NAD(P)-binding domain"/>
    <property type="match status" value="1"/>
</dbReference>
<evidence type="ECO:0000313" key="2">
    <source>
        <dbReference type="Proteomes" id="UP000315947"/>
    </source>
</evidence>
<dbReference type="InterPro" id="IPR050816">
    <property type="entry name" value="Flavin-dep_Halogenase_NPB"/>
</dbReference>
<accession>A0ABX5X612</accession>
<keyword evidence="2" id="KW-1185">Reference proteome</keyword>
<gene>
    <name evidence="1" type="ORF">FM037_21320</name>
</gene>
<reference evidence="1 2" key="1">
    <citation type="submission" date="2019-07" db="EMBL/GenBank/DDBJ databases">
        <title>Shewanella sp. YLB-06 whole genomic sequence.</title>
        <authorList>
            <person name="Yu L."/>
        </authorList>
    </citation>
    <scope>NUCLEOTIDE SEQUENCE [LARGE SCALE GENOMIC DNA]</scope>
    <source>
        <strain evidence="1 2">YLB-06</strain>
    </source>
</reference>
<dbReference type="EMBL" id="CP041614">
    <property type="protein sequence ID" value="QDO85318.1"/>
    <property type="molecule type" value="Genomic_DNA"/>
</dbReference>
<proteinExistence type="predicted"/>
<dbReference type="InterPro" id="IPR033856">
    <property type="entry name" value="Trp_halogen"/>
</dbReference>
<dbReference type="PIRSF" id="PIRSF011396">
    <property type="entry name" value="Trp_halogenase"/>
    <property type="match status" value="1"/>
</dbReference>
<dbReference type="InterPro" id="IPR036188">
    <property type="entry name" value="FAD/NAD-bd_sf"/>
</dbReference>
<dbReference type="RefSeq" id="WP_144047663.1">
    <property type="nucleotide sequence ID" value="NZ_CP041614.1"/>
</dbReference>
<organism evidence="1 2">
    <name type="scientific">Shewanella psychropiezotolerans</name>
    <dbReference type="NCBI Taxonomy" id="2593655"/>
    <lineage>
        <taxon>Bacteria</taxon>
        <taxon>Pseudomonadati</taxon>
        <taxon>Pseudomonadota</taxon>
        <taxon>Gammaproteobacteria</taxon>
        <taxon>Alteromonadales</taxon>
        <taxon>Shewanellaceae</taxon>
        <taxon>Shewanella</taxon>
    </lineage>
</organism>
<dbReference type="PANTHER" id="PTHR43747:SF4">
    <property type="entry name" value="FLAVIN-DEPENDENT TRYPTOPHAN HALOGENASE"/>
    <property type="match status" value="1"/>
</dbReference>